<dbReference type="InterPro" id="IPR021254">
    <property type="entry name" value="DUF2806"/>
</dbReference>
<name>A0AAT9JXS0_SYNEL</name>
<organism evidence="1">
    <name type="scientific">Synechococcus elongatus PCC 11802</name>
    <dbReference type="NCBI Taxonomy" id="2283154"/>
    <lineage>
        <taxon>Bacteria</taxon>
        <taxon>Bacillati</taxon>
        <taxon>Cyanobacteriota</taxon>
        <taxon>Cyanophyceae</taxon>
        <taxon>Synechococcales</taxon>
        <taxon>Synechococcaceae</taxon>
        <taxon>Synechococcus</taxon>
    </lineage>
</organism>
<sequence length="335" mass="38494">MQMPGERLLERMWETITEKGIGRLLKPWQMRRESRATIDIQREEILILAQAQHDAERIRRGEVRLADTSAMRLVAPSDEDLSIAPEVYDRLALPMCAMESMIADMVRREVNTARAVLQAEAVLEEDPQVPPDQNVDEDWLFRWRDSASQVSNDLLQSLWGRVLAGEVKSPGSFSLRTLDFLKNLTQKEAEKIARLSRFIVINTIFRGAEKILEDEGIDIEFLLKMQELGIISGVDSVGLITQLKSMRESDFFCVMRSNSIVLLIKHNDPQKVFTLPTYHVTSMGKEIFRLGVFEPHIEYLEEVGKHIKSQGFTVEIASYYRVDNDRISPYNNRVI</sequence>
<proteinExistence type="predicted"/>
<dbReference type="Pfam" id="PF10987">
    <property type="entry name" value="DUF2806"/>
    <property type="match status" value="1"/>
</dbReference>
<gene>
    <name evidence="1" type="ORF">EKO22_13550</name>
</gene>
<evidence type="ECO:0000313" key="1">
    <source>
        <dbReference type="EMBL" id="QFZ93193.2"/>
    </source>
</evidence>
<protein>
    <submittedName>
        <fullName evidence="1">DUF2806 domain-containing protein</fullName>
    </submittedName>
</protein>
<reference evidence="1" key="1">
    <citation type="submission" date="2024-01" db="EMBL/GenBank/DDBJ databases">
        <title>Synechococcus elongatus PCC 11802, a close yet different native of Synechococcus elongatus PCC 11801.</title>
        <authorList>
            <person name="Jaiswal D."/>
            <person name="Sengupta A."/>
            <person name="Sengupta S."/>
            <person name="Pakrasi H.B."/>
            <person name="Wangikar P."/>
        </authorList>
    </citation>
    <scope>NUCLEOTIDE SEQUENCE</scope>
    <source>
        <strain evidence="1">PCC 11802</strain>
    </source>
</reference>
<dbReference type="EMBL" id="CP034671">
    <property type="protein sequence ID" value="QFZ93193.2"/>
    <property type="molecule type" value="Genomic_DNA"/>
</dbReference>
<dbReference type="AlphaFoldDB" id="A0AAT9JXS0"/>
<dbReference type="RefSeq" id="WP_208677914.1">
    <property type="nucleotide sequence ID" value="NZ_CP034671.2"/>
</dbReference>
<accession>A0AAT9JXS0</accession>